<proteinExistence type="predicted"/>
<gene>
    <name evidence="1" type="ORF">FRZ06_15245</name>
</gene>
<organism evidence="1 2">
    <name type="scientific">Anoxybacterium hadale</name>
    <dbReference type="NCBI Taxonomy" id="3408580"/>
    <lineage>
        <taxon>Bacteria</taxon>
        <taxon>Bacillati</taxon>
        <taxon>Bacillota</taxon>
        <taxon>Clostridia</taxon>
        <taxon>Peptostreptococcales</taxon>
        <taxon>Anaerovoracaceae</taxon>
        <taxon>Anoxybacterium</taxon>
    </lineage>
</organism>
<evidence type="ECO:0000313" key="1">
    <source>
        <dbReference type="EMBL" id="QOX64598.1"/>
    </source>
</evidence>
<accession>A0ACD1ADF7</accession>
<dbReference type="EMBL" id="CP042469">
    <property type="protein sequence ID" value="QOX64598.1"/>
    <property type="molecule type" value="Genomic_DNA"/>
</dbReference>
<name>A0ACD1ADF7_9FIRM</name>
<dbReference type="Proteomes" id="UP000594014">
    <property type="component" value="Chromosome"/>
</dbReference>
<sequence>MDTTLEKLKILADGAKYDVSCSTSGVERKNNGKIGSASAAGICHSWSADGRCISLLKILFTNKCVYDCEYCINRRSADVSRASFEPKELARLTIEFYRRNYIEGLFLSSAVEVSPDYTAERIMNCLKLLREEYGFAGYIHAKVIPGVSPEILHRIGLLADRLSINIELPTKESLGLLAPQKKPKNIFTPMTQITQTLTERRQLKGPGTMFKNQDIYSTASDLRYLEPEGENLTPGDGSLLDLTGRPLAIHKPGKRGKEKFAPAGQTTQMIIGATPESDRQIVKTSESLYRNFKMKRVYFSAYIPIADSPLLPGRFTAPPLAREHRLYQADWLLRFYNFTADEILDEKTPFLDLELDPKISWALRNIEKFPIEVNKASLEELLRIPGVGTISAMRIVRQRKLSAIQFDDLKKIGVVVKRARYFITCRGRYYGGTDILPEQIRQEALDSEGIRNQLLPKADHVQISMFNPIVSQWGAGIAQRAGTVRSFEADALNVAEGVRSYTGDVQNFSGAGKERIHGGLPL</sequence>
<keyword evidence="2" id="KW-1185">Reference proteome</keyword>
<evidence type="ECO:0000313" key="2">
    <source>
        <dbReference type="Proteomes" id="UP000594014"/>
    </source>
</evidence>
<reference evidence="1" key="1">
    <citation type="submission" date="2019-08" db="EMBL/GenBank/DDBJ databases">
        <title>Genome sequence of Clostridiales bacterium MT110.</title>
        <authorList>
            <person name="Cao J."/>
        </authorList>
    </citation>
    <scope>NUCLEOTIDE SEQUENCE</scope>
    <source>
        <strain evidence="1">MT110</strain>
    </source>
</reference>
<protein>
    <submittedName>
        <fullName evidence="1">DNA modification/repair radical SAM protein</fullName>
    </submittedName>
</protein>